<sequence length="70" mass="7142">MSQSKHQGTGDAPQNQNNAMSDDPGDGNRTSFTAGKDGETPVEKAPPHDAQDQSTVEAFGDAGAGIAAKE</sequence>
<name>A0A6J4T9J9_9SPHN</name>
<evidence type="ECO:0000256" key="1">
    <source>
        <dbReference type="SAM" id="MobiDB-lite"/>
    </source>
</evidence>
<evidence type="ECO:0000313" key="2">
    <source>
        <dbReference type="EMBL" id="CAA9517374.1"/>
    </source>
</evidence>
<organism evidence="2">
    <name type="scientific">uncultured Sphingomonas sp</name>
    <dbReference type="NCBI Taxonomy" id="158754"/>
    <lineage>
        <taxon>Bacteria</taxon>
        <taxon>Pseudomonadati</taxon>
        <taxon>Pseudomonadota</taxon>
        <taxon>Alphaproteobacteria</taxon>
        <taxon>Sphingomonadales</taxon>
        <taxon>Sphingomonadaceae</taxon>
        <taxon>Sphingomonas</taxon>
        <taxon>environmental samples</taxon>
    </lineage>
</organism>
<feature type="compositionally biased region" description="Polar residues" evidence="1">
    <location>
        <begin position="1"/>
        <end position="20"/>
    </location>
</feature>
<accession>A0A6J4T9J9</accession>
<proteinExistence type="predicted"/>
<feature type="region of interest" description="Disordered" evidence="1">
    <location>
        <begin position="1"/>
        <end position="70"/>
    </location>
</feature>
<dbReference type="EMBL" id="CADCWB010000112">
    <property type="protein sequence ID" value="CAA9517374.1"/>
    <property type="molecule type" value="Genomic_DNA"/>
</dbReference>
<reference evidence="2" key="1">
    <citation type="submission" date="2020-02" db="EMBL/GenBank/DDBJ databases">
        <authorList>
            <person name="Meier V. D."/>
        </authorList>
    </citation>
    <scope>NUCLEOTIDE SEQUENCE</scope>
    <source>
        <strain evidence="2">AVDCRST_MAG62</strain>
    </source>
</reference>
<dbReference type="AlphaFoldDB" id="A0A6J4T9J9"/>
<feature type="compositionally biased region" description="Basic and acidic residues" evidence="1">
    <location>
        <begin position="36"/>
        <end position="51"/>
    </location>
</feature>
<protein>
    <submittedName>
        <fullName evidence="2">Uncharacterized protein</fullName>
    </submittedName>
</protein>
<gene>
    <name evidence="2" type="ORF">AVDCRST_MAG62-900</name>
</gene>